<evidence type="ECO:0000313" key="2">
    <source>
        <dbReference type="Proteomes" id="UP001249851"/>
    </source>
</evidence>
<reference evidence="1" key="1">
    <citation type="journal article" date="2023" name="G3 (Bethesda)">
        <title>Whole genome assembly and annotation of the endangered Caribbean coral Acropora cervicornis.</title>
        <authorList>
            <person name="Selwyn J.D."/>
            <person name="Vollmer S.V."/>
        </authorList>
    </citation>
    <scope>NUCLEOTIDE SEQUENCE</scope>
    <source>
        <strain evidence="1">K2</strain>
    </source>
</reference>
<organism evidence="1 2">
    <name type="scientific">Acropora cervicornis</name>
    <name type="common">Staghorn coral</name>
    <dbReference type="NCBI Taxonomy" id="6130"/>
    <lineage>
        <taxon>Eukaryota</taxon>
        <taxon>Metazoa</taxon>
        <taxon>Cnidaria</taxon>
        <taxon>Anthozoa</taxon>
        <taxon>Hexacorallia</taxon>
        <taxon>Scleractinia</taxon>
        <taxon>Astrocoeniina</taxon>
        <taxon>Acroporidae</taxon>
        <taxon>Acropora</taxon>
    </lineage>
</organism>
<dbReference type="Proteomes" id="UP001249851">
    <property type="component" value="Unassembled WGS sequence"/>
</dbReference>
<gene>
    <name evidence="1" type="ORF">P5673_021976</name>
</gene>
<protein>
    <submittedName>
        <fullName evidence="1">Uncharacterized protein</fullName>
    </submittedName>
</protein>
<proteinExistence type="predicted"/>
<keyword evidence="2" id="KW-1185">Reference proteome</keyword>
<accession>A0AAD9Q760</accession>
<dbReference type="AlphaFoldDB" id="A0AAD9Q760"/>
<evidence type="ECO:0000313" key="1">
    <source>
        <dbReference type="EMBL" id="KAK2555987.1"/>
    </source>
</evidence>
<dbReference type="EMBL" id="JARQWQ010000058">
    <property type="protein sequence ID" value="KAK2555987.1"/>
    <property type="molecule type" value="Genomic_DNA"/>
</dbReference>
<reference evidence="1" key="2">
    <citation type="journal article" date="2023" name="Science">
        <title>Genomic signatures of disease resistance in endangered staghorn corals.</title>
        <authorList>
            <person name="Vollmer S.V."/>
            <person name="Selwyn J.D."/>
            <person name="Despard B.A."/>
            <person name="Roesel C.L."/>
        </authorList>
    </citation>
    <scope>NUCLEOTIDE SEQUENCE</scope>
    <source>
        <strain evidence="1">K2</strain>
    </source>
</reference>
<comment type="caution">
    <text evidence="1">The sequence shown here is derived from an EMBL/GenBank/DDBJ whole genome shotgun (WGS) entry which is preliminary data.</text>
</comment>
<sequence>MTSQYSRDATKTSTVFVDHQFGATQSKNFIANSNPRKQACPGNKKKKNAINEKQKCAQYNVTSLALLAPECNIAKRADKLNCIFSSVQFCPIDNRSYSVELTANENKYCSYVGSSLGFLSCNFFPILNPQKQMANIGATPTTGAAIPLYRPRKP</sequence>
<name>A0AAD9Q760_ACRCE</name>